<dbReference type="Proteomes" id="UP000467841">
    <property type="component" value="Unassembled WGS sequence"/>
</dbReference>
<reference evidence="9" key="1">
    <citation type="submission" date="2020-01" db="EMBL/GenBank/DDBJ databases">
        <authorList>
            <person name="Mishra B."/>
        </authorList>
    </citation>
    <scope>NUCLEOTIDE SEQUENCE [LARGE SCALE GENOMIC DNA]</scope>
</reference>
<feature type="transmembrane region" description="Helical" evidence="7">
    <location>
        <begin position="241"/>
        <end position="262"/>
    </location>
</feature>
<comment type="similarity">
    <text evidence="2 7">Belongs to the purine permeases (TC 2.A.7.14) family.</text>
</comment>
<evidence type="ECO:0000256" key="4">
    <source>
        <dbReference type="ARBA" id="ARBA00022692"/>
    </source>
</evidence>
<evidence type="ECO:0000313" key="10">
    <source>
        <dbReference type="Proteomes" id="UP000467841"/>
    </source>
</evidence>
<accession>A0A6D2JPB0</accession>
<evidence type="ECO:0000256" key="8">
    <source>
        <dbReference type="SAM" id="MobiDB-lite"/>
    </source>
</evidence>
<feature type="transmembrane region" description="Helical" evidence="7">
    <location>
        <begin position="136"/>
        <end position="159"/>
    </location>
</feature>
<comment type="subcellular location">
    <subcellularLocation>
        <location evidence="1 7">Membrane</location>
        <topology evidence="1 7">Multi-pass membrane protein</topology>
    </subcellularLocation>
</comment>
<keyword evidence="3 7" id="KW-0813">Transport</keyword>
<dbReference type="EMBL" id="CACVBM020001274">
    <property type="protein sequence ID" value="CAA7042808.1"/>
    <property type="molecule type" value="Genomic_DNA"/>
</dbReference>
<evidence type="ECO:0000256" key="3">
    <source>
        <dbReference type="ARBA" id="ARBA00022448"/>
    </source>
</evidence>
<feature type="region of interest" description="Disordered" evidence="8">
    <location>
        <begin position="295"/>
        <end position="325"/>
    </location>
</feature>
<evidence type="ECO:0000313" key="9">
    <source>
        <dbReference type="EMBL" id="CAA7042808.1"/>
    </source>
</evidence>
<feature type="transmembrane region" description="Helical" evidence="7">
    <location>
        <begin position="74"/>
        <end position="90"/>
    </location>
</feature>
<evidence type="ECO:0000256" key="5">
    <source>
        <dbReference type="ARBA" id="ARBA00022989"/>
    </source>
</evidence>
<keyword evidence="4 7" id="KW-0812">Transmembrane</keyword>
<dbReference type="GO" id="GO:0015211">
    <property type="term" value="F:purine nucleoside transmembrane transporter activity"/>
    <property type="evidence" value="ECO:0007669"/>
    <property type="project" value="UniProtKB-UniRule"/>
</dbReference>
<protein>
    <recommendedName>
        <fullName evidence="7">Probable purine permease</fullName>
    </recommendedName>
</protein>
<keyword evidence="5 7" id="KW-1133">Transmembrane helix</keyword>
<name>A0A6D2JPB0_9BRAS</name>
<feature type="transmembrane region" description="Helical" evidence="7">
    <location>
        <begin position="180"/>
        <end position="199"/>
    </location>
</feature>
<evidence type="ECO:0000256" key="2">
    <source>
        <dbReference type="ARBA" id="ARBA00006213"/>
    </source>
</evidence>
<evidence type="ECO:0000256" key="1">
    <source>
        <dbReference type="ARBA" id="ARBA00004141"/>
    </source>
</evidence>
<evidence type="ECO:0000256" key="7">
    <source>
        <dbReference type="RuleBase" id="RU368015"/>
    </source>
</evidence>
<feature type="transmembrane region" description="Helical" evidence="7">
    <location>
        <begin position="268"/>
        <end position="286"/>
    </location>
</feature>
<dbReference type="PANTHER" id="PTHR31376">
    <property type="entry name" value="OS09G0467300 PROTEIN-RELATED"/>
    <property type="match status" value="1"/>
</dbReference>
<comment type="caution">
    <text evidence="9">The sequence shown here is derived from an EMBL/GenBank/DDBJ whole genome shotgun (WGS) entry which is preliminary data.</text>
</comment>
<keyword evidence="6 7" id="KW-0472">Membrane</keyword>
<dbReference type="GO" id="GO:0005345">
    <property type="term" value="F:purine nucleobase transmembrane transporter activity"/>
    <property type="evidence" value="ECO:0007669"/>
    <property type="project" value="UniProtKB-UniRule"/>
</dbReference>
<dbReference type="PANTHER" id="PTHR31376:SF67">
    <property type="entry name" value="PURINE PERMEASE 6-RELATED"/>
    <property type="match status" value="1"/>
</dbReference>
<proteinExistence type="inferred from homology"/>
<feature type="compositionally biased region" description="Acidic residues" evidence="8">
    <location>
        <begin position="304"/>
        <end position="316"/>
    </location>
</feature>
<gene>
    <name evidence="9" type="ORF">MERR_LOCUS30043</name>
</gene>
<dbReference type="GO" id="GO:0016020">
    <property type="term" value="C:membrane"/>
    <property type="evidence" value="ECO:0007669"/>
    <property type="project" value="UniProtKB-SubCell"/>
</dbReference>
<feature type="transmembrane region" description="Helical" evidence="7">
    <location>
        <begin position="40"/>
        <end position="62"/>
    </location>
</feature>
<sequence>MMEEESVTQELRLHVNGEPGGKFSTFNKQRSHSYSWRLRVSLYVFLLLAGETIATLLGRLYYDKGGNSTWLETLVQLVGFPLTIPCYYFIKPEPSKIHTFYTQLACLLTISSTLLVIQPDHESSISESSAKYNYVIGYICAICSSAGYSLVLSLMDYVFENVLKESSFKKILDMDRYPSLVATCAVLVGLFASGGWQMLRTEMEEFKLGKSSYILIALGSTVSWQAFSIGSLGLILEISSLFSNVIGTLGLPVVPILGVVFFKEEMSGIKLIAMVLAIWGFVSYAYQHYIDDRKPEEVDHEKEEEQEFLQLEEEEAKQDNSHNQA</sequence>
<feature type="transmembrane region" description="Helical" evidence="7">
    <location>
        <begin position="211"/>
        <end position="234"/>
    </location>
</feature>
<dbReference type="Pfam" id="PF16913">
    <property type="entry name" value="PUNUT"/>
    <property type="match status" value="2"/>
</dbReference>
<evidence type="ECO:0000256" key="6">
    <source>
        <dbReference type="ARBA" id="ARBA00023136"/>
    </source>
</evidence>
<dbReference type="InterPro" id="IPR030182">
    <property type="entry name" value="PUP_plant"/>
</dbReference>
<dbReference type="OrthoDB" id="1907510at2759"/>
<organism evidence="9 10">
    <name type="scientific">Microthlaspi erraticum</name>
    <dbReference type="NCBI Taxonomy" id="1685480"/>
    <lineage>
        <taxon>Eukaryota</taxon>
        <taxon>Viridiplantae</taxon>
        <taxon>Streptophyta</taxon>
        <taxon>Embryophyta</taxon>
        <taxon>Tracheophyta</taxon>
        <taxon>Spermatophyta</taxon>
        <taxon>Magnoliopsida</taxon>
        <taxon>eudicotyledons</taxon>
        <taxon>Gunneridae</taxon>
        <taxon>Pentapetalae</taxon>
        <taxon>rosids</taxon>
        <taxon>malvids</taxon>
        <taxon>Brassicales</taxon>
        <taxon>Brassicaceae</taxon>
        <taxon>Coluteocarpeae</taxon>
        <taxon>Microthlaspi</taxon>
    </lineage>
</organism>
<dbReference type="AlphaFoldDB" id="A0A6D2JPB0"/>
<keyword evidence="10" id="KW-1185">Reference proteome</keyword>
<comment type="caution">
    <text evidence="7">Lacks conserved residue(s) required for the propagation of feature annotation.</text>
</comment>
<feature type="transmembrane region" description="Helical" evidence="7">
    <location>
        <begin position="97"/>
        <end position="116"/>
    </location>
</feature>